<dbReference type="InterPro" id="IPR000182">
    <property type="entry name" value="GNAT_dom"/>
</dbReference>
<sequence length="132" mass="15022">MSRGKVHRVNELQGYAALLNGVIKASVSYYVDNWECEIVSLESAMQNQGLGSKLVQLVVEQAKERQCKRVWLITSNDNVRAIRFYQKRGFDMKAIHYDAITEARKLKPAIPLIGDDGIPVRHEVEFEMILSS</sequence>
<dbReference type="EMBL" id="JBHLWN010000071">
    <property type="protein sequence ID" value="MFC0214263.1"/>
    <property type="molecule type" value="Genomic_DNA"/>
</dbReference>
<dbReference type="SUPFAM" id="SSF55729">
    <property type="entry name" value="Acyl-CoA N-acyltransferases (Nat)"/>
    <property type="match status" value="1"/>
</dbReference>
<comment type="caution">
    <text evidence="4">The sequence shown here is derived from an EMBL/GenBank/DDBJ whole genome shotgun (WGS) entry which is preliminary data.</text>
</comment>
<evidence type="ECO:0000256" key="2">
    <source>
        <dbReference type="ARBA" id="ARBA00023315"/>
    </source>
</evidence>
<proteinExistence type="predicted"/>
<dbReference type="InterPro" id="IPR050680">
    <property type="entry name" value="YpeA/RimI_acetyltransf"/>
</dbReference>
<dbReference type="InterPro" id="IPR016181">
    <property type="entry name" value="Acyl_CoA_acyltransferase"/>
</dbReference>
<dbReference type="GO" id="GO:0016746">
    <property type="term" value="F:acyltransferase activity"/>
    <property type="evidence" value="ECO:0007669"/>
    <property type="project" value="UniProtKB-KW"/>
</dbReference>
<gene>
    <name evidence="4" type="ORF">ACFFK0_17680</name>
</gene>
<dbReference type="EC" id="2.3.-.-" evidence="4"/>
<accession>A0ABV6DNV1</accession>
<reference evidence="4 5" key="1">
    <citation type="submission" date="2024-09" db="EMBL/GenBank/DDBJ databases">
        <authorList>
            <person name="Sun Q."/>
            <person name="Mori K."/>
        </authorList>
    </citation>
    <scope>NUCLEOTIDE SEQUENCE [LARGE SCALE GENOMIC DNA]</scope>
    <source>
        <strain evidence="4 5">CCM 7759</strain>
    </source>
</reference>
<dbReference type="Proteomes" id="UP001589776">
    <property type="component" value="Unassembled WGS sequence"/>
</dbReference>
<evidence type="ECO:0000313" key="5">
    <source>
        <dbReference type="Proteomes" id="UP001589776"/>
    </source>
</evidence>
<keyword evidence="5" id="KW-1185">Reference proteome</keyword>
<evidence type="ECO:0000313" key="4">
    <source>
        <dbReference type="EMBL" id="MFC0214263.1"/>
    </source>
</evidence>
<dbReference type="PROSITE" id="PS51186">
    <property type="entry name" value="GNAT"/>
    <property type="match status" value="1"/>
</dbReference>
<evidence type="ECO:0000259" key="3">
    <source>
        <dbReference type="PROSITE" id="PS51186"/>
    </source>
</evidence>
<evidence type="ECO:0000256" key="1">
    <source>
        <dbReference type="ARBA" id="ARBA00022679"/>
    </source>
</evidence>
<keyword evidence="2 4" id="KW-0012">Acyltransferase</keyword>
<feature type="domain" description="N-acetyltransferase" evidence="3">
    <location>
        <begin position="1"/>
        <end position="107"/>
    </location>
</feature>
<organism evidence="4 5">
    <name type="scientific">Paenibacillus chartarius</name>
    <dbReference type="NCBI Taxonomy" id="747481"/>
    <lineage>
        <taxon>Bacteria</taxon>
        <taxon>Bacillati</taxon>
        <taxon>Bacillota</taxon>
        <taxon>Bacilli</taxon>
        <taxon>Bacillales</taxon>
        <taxon>Paenibacillaceae</taxon>
        <taxon>Paenibacillus</taxon>
    </lineage>
</organism>
<keyword evidence="1 4" id="KW-0808">Transferase</keyword>
<dbReference type="CDD" id="cd04301">
    <property type="entry name" value="NAT_SF"/>
    <property type="match status" value="1"/>
</dbReference>
<protein>
    <submittedName>
        <fullName evidence="4">GNAT family N-acetyltransferase</fullName>
        <ecNumber evidence="4">2.3.-.-</ecNumber>
    </submittedName>
</protein>
<dbReference type="Pfam" id="PF00583">
    <property type="entry name" value="Acetyltransf_1"/>
    <property type="match status" value="1"/>
</dbReference>
<name>A0ABV6DNV1_9BACL</name>
<dbReference type="PANTHER" id="PTHR43420">
    <property type="entry name" value="ACETYLTRANSFERASE"/>
    <property type="match status" value="1"/>
</dbReference>
<dbReference type="Gene3D" id="3.40.630.30">
    <property type="match status" value="1"/>
</dbReference>
<dbReference type="RefSeq" id="WP_377471619.1">
    <property type="nucleotide sequence ID" value="NZ_JBHLWN010000071.1"/>
</dbReference>